<keyword evidence="2" id="KW-1185">Reference proteome</keyword>
<comment type="caution">
    <text evidence="1">The sequence shown here is derived from an EMBL/GenBank/DDBJ whole genome shotgun (WGS) entry which is preliminary data.</text>
</comment>
<dbReference type="AlphaFoldDB" id="A0A4C1ZMN1"/>
<dbReference type="EMBL" id="BGZK01001910">
    <property type="protein sequence ID" value="GBP88159.1"/>
    <property type="molecule type" value="Genomic_DNA"/>
</dbReference>
<dbReference type="Proteomes" id="UP000299102">
    <property type="component" value="Unassembled WGS sequence"/>
</dbReference>
<evidence type="ECO:0000313" key="1">
    <source>
        <dbReference type="EMBL" id="GBP88159.1"/>
    </source>
</evidence>
<evidence type="ECO:0000313" key="2">
    <source>
        <dbReference type="Proteomes" id="UP000299102"/>
    </source>
</evidence>
<name>A0A4C1ZMN1_EUMVA</name>
<protein>
    <submittedName>
        <fullName evidence="1">Uncharacterized protein</fullName>
    </submittedName>
</protein>
<gene>
    <name evidence="1" type="ORF">EVAR_24973_1</name>
</gene>
<organism evidence="1 2">
    <name type="scientific">Eumeta variegata</name>
    <name type="common">Bagworm moth</name>
    <name type="synonym">Eumeta japonica</name>
    <dbReference type="NCBI Taxonomy" id="151549"/>
    <lineage>
        <taxon>Eukaryota</taxon>
        <taxon>Metazoa</taxon>
        <taxon>Ecdysozoa</taxon>
        <taxon>Arthropoda</taxon>
        <taxon>Hexapoda</taxon>
        <taxon>Insecta</taxon>
        <taxon>Pterygota</taxon>
        <taxon>Neoptera</taxon>
        <taxon>Endopterygota</taxon>
        <taxon>Lepidoptera</taxon>
        <taxon>Glossata</taxon>
        <taxon>Ditrysia</taxon>
        <taxon>Tineoidea</taxon>
        <taxon>Psychidae</taxon>
        <taxon>Oiketicinae</taxon>
        <taxon>Eumeta</taxon>
    </lineage>
</organism>
<reference evidence="1 2" key="1">
    <citation type="journal article" date="2019" name="Commun. Biol.">
        <title>The bagworm genome reveals a unique fibroin gene that provides high tensile strength.</title>
        <authorList>
            <person name="Kono N."/>
            <person name="Nakamura H."/>
            <person name="Ohtoshi R."/>
            <person name="Tomita M."/>
            <person name="Numata K."/>
            <person name="Arakawa K."/>
        </authorList>
    </citation>
    <scope>NUCLEOTIDE SEQUENCE [LARGE SCALE GENOMIC DNA]</scope>
</reference>
<sequence>MKTYRTPGFSGIKLSYVPAEVTATILRNTAMRVVAVVKISKISGGRIAIYEMITPLSKPQMSLQMFMRLLMEKIYKGFLFMRRDKQKFNYRATVADLARGSRGRQSLRRRTGLTALTI</sequence>
<accession>A0A4C1ZMN1</accession>
<proteinExistence type="predicted"/>